<protein>
    <submittedName>
        <fullName evidence="1">Uncharacterized protein</fullName>
    </submittedName>
</protein>
<dbReference type="Proteomes" id="UP000269774">
    <property type="component" value="Unassembled WGS sequence"/>
</dbReference>
<evidence type="ECO:0000313" key="1">
    <source>
        <dbReference type="EMBL" id="RMH92399.1"/>
    </source>
</evidence>
<name>A0A3M2HYB0_9GAMM</name>
<proteinExistence type="predicted"/>
<dbReference type="AlphaFoldDB" id="A0A3M2HYB0"/>
<organism evidence="1 2">
    <name type="scientific">Stutzerimonas zhaodongensis</name>
    <dbReference type="NCBI Taxonomy" id="1176257"/>
    <lineage>
        <taxon>Bacteria</taxon>
        <taxon>Pseudomonadati</taxon>
        <taxon>Pseudomonadota</taxon>
        <taxon>Gammaproteobacteria</taxon>
        <taxon>Pseudomonadales</taxon>
        <taxon>Pseudomonadaceae</taxon>
        <taxon>Stutzerimonas</taxon>
    </lineage>
</organism>
<dbReference type="EMBL" id="RFFM01000001">
    <property type="protein sequence ID" value="RMH92399.1"/>
    <property type="molecule type" value="Genomic_DNA"/>
</dbReference>
<reference evidence="1 2" key="1">
    <citation type="submission" date="2018-10" db="EMBL/GenBank/DDBJ databases">
        <title>Pseudomonas zhaodongensis NEAU-ST5-21(T) genome.</title>
        <authorList>
            <person name="Peng J."/>
            <person name="Liu Z.-P."/>
        </authorList>
    </citation>
    <scope>NUCLEOTIDE SEQUENCE [LARGE SCALE GENOMIC DNA]</scope>
    <source>
        <strain evidence="1 2">NEAU-ST5-21</strain>
    </source>
</reference>
<sequence length="172" mass="19529">MSIKSIKTNDARLQELSQNTTHIIRKERIELTEIDERPEFLKLLGRIPQALSSAPNEKNKLQRKIEIKIEAQPTPEEIKNIIESCSLEITPDDREFTNVGFVTKRGGIKWADEFRMTESIFMDDLGHKILPGDVIYAKLALEREKYLNPIIAEIAREAVLTPDSGVSEAQSA</sequence>
<keyword evidence="2" id="KW-1185">Reference proteome</keyword>
<comment type="caution">
    <text evidence="1">The sequence shown here is derived from an EMBL/GenBank/DDBJ whole genome shotgun (WGS) entry which is preliminary data.</text>
</comment>
<dbReference type="RefSeq" id="WP_122164344.1">
    <property type="nucleotide sequence ID" value="NZ_JAMOIB010000001.1"/>
</dbReference>
<accession>A0A3M2HYB0</accession>
<evidence type="ECO:0000313" key="2">
    <source>
        <dbReference type="Proteomes" id="UP000269774"/>
    </source>
</evidence>
<dbReference type="OrthoDB" id="6120708at2"/>
<gene>
    <name evidence="1" type="ORF">EA797_06715</name>
</gene>